<feature type="transmembrane region" description="Helical" evidence="5">
    <location>
        <begin position="199"/>
        <end position="222"/>
    </location>
</feature>
<dbReference type="Pfam" id="PF03619">
    <property type="entry name" value="Solute_trans_a"/>
    <property type="match status" value="1"/>
</dbReference>
<evidence type="ECO:0000256" key="1">
    <source>
        <dbReference type="ARBA" id="ARBA00004141"/>
    </source>
</evidence>
<organism evidence="6 7">
    <name type="scientific">Guillardia theta (strain CCMP2712)</name>
    <name type="common">Cryptophyte</name>
    <dbReference type="NCBI Taxonomy" id="905079"/>
    <lineage>
        <taxon>Eukaryota</taxon>
        <taxon>Cryptophyceae</taxon>
        <taxon>Pyrenomonadales</taxon>
        <taxon>Geminigeraceae</taxon>
        <taxon>Guillardia</taxon>
    </lineage>
</organism>
<feature type="transmembrane region" description="Helical" evidence="5">
    <location>
        <begin position="62"/>
        <end position="84"/>
    </location>
</feature>
<reference evidence="7" key="2">
    <citation type="submission" date="2012-11" db="EMBL/GenBank/DDBJ databases">
        <authorList>
            <person name="Kuo A."/>
            <person name="Curtis B.A."/>
            <person name="Tanifuji G."/>
            <person name="Burki F."/>
            <person name="Gruber A."/>
            <person name="Irimia M."/>
            <person name="Maruyama S."/>
            <person name="Arias M.C."/>
            <person name="Ball S.G."/>
            <person name="Gile G.H."/>
            <person name="Hirakawa Y."/>
            <person name="Hopkins J.F."/>
            <person name="Rensing S.A."/>
            <person name="Schmutz J."/>
            <person name="Symeonidi A."/>
            <person name="Elias M."/>
            <person name="Eveleigh R.J."/>
            <person name="Herman E.K."/>
            <person name="Klute M.J."/>
            <person name="Nakayama T."/>
            <person name="Obornik M."/>
            <person name="Reyes-Prieto A."/>
            <person name="Armbrust E.V."/>
            <person name="Aves S.J."/>
            <person name="Beiko R.G."/>
            <person name="Coutinho P."/>
            <person name="Dacks J.B."/>
            <person name="Durnford D.G."/>
            <person name="Fast N.M."/>
            <person name="Green B.R."/>
            <person name="Grisdale C."/>
            <person name="Hempe F."/>
            <person name="Henrissat B."/>
            <person name="Hoppner M.P."/>
            <person name="Ishida K.-I."/>
            <person name="Kim E."/>
            <person name="Koreny L."/>
            <person name="Kroth P.G."/>
            <person name="Liu Y."/>
            <person name="Malik S.-B."/>
            <person name="Maier U.G."/>
            <person name="McRose D."/>
            <person name="Mock T."/>
            <person name="Neilson J.A."/>
            <person name="Onodera N.T."/>
            <person name="Poole A.M."/>
            <person name="Pritham E.J."/>
            <person name="Richards T.A."/>
            <person name="Rocap G."/>
            <person name="Roy S.W."/>
            <person name="Sarai C."/>
            <person name="Schaack S."/>
            <person name="Shirato S."/>
            <person name="Slamovits C.H."/>
            <person name="Spencer D.F."/>
            <person name="Suzuki S."/>
            <person name="Worden A.Z."/>
            <person name="Zauner S."/>
            <person name="Barry K."/>
            <person name="Bell C."/>
            <person name="Bharti A.K."/>
            <person name="Crow J.A."/>
            <person name="Grimwood J."/>
            <person name="Kramer R."/>
            <person name="Lindquist E."/>
            <person name="Lucas S."/>
            <person name="Salamov A."/>
            <person name="McFadden G.I."/>
            <person name="Lane C.E."/>
            <person name="Keeling P.J."/>
            <person name="Gray M.W."/>
            <person name="Grigoriev I.V."/>
            <person name="Archibald J.M."/>
        </authorList>
    </citation>
    <scope>NUCLEOTIDE SEQUENCE</scope>
    <source>
        <strain evidence="7">CCMP2712</strain>
    </source>
</reference>
<dbReference type="GO" id="GO:0016020">
    <property type="term" value="C:membrane"/>
    <property type="evidence" value="ECO:0007669"/>
    <property type="project" value="UniProtKB-SubCell"/>
</dbReference>
<evidence type="ECO:0000256" key="5">
    <source>
        <dbReference type="SAM" id="Phobius"/>
    </source>
</evidence>
<keyword evidence="2 5" id="KW-0812">Transmembrane</keyword>
<feature type="transmembrane region" description="Helical" evidence="5">
    <location>
        <begin position="243"/>
        <end position="265"/>
    </location>
</feature>
<evidence type="ECO:0000256" key="4">
    <source>
        <dbReference type="ARBA" id="ARBA00023136"/>
    </source>
</evidence>
<sequence>MVLAACPLVVFFLYDNFKDRVPTHTIGWLIATCFVAVTLPISIWEIIMHLRYMQVPLLQVPVIRILWMVPIYTVDSWLALRFSWTELRTLSLYINVARECYEAFVVYNFLIFLARYVAIAGSSTLQREESSMGNVPHIFPMSCMLEPWDTTSTAHHESCLRVKSGVVQYIVVKLACALAAFILKPLSMWGEGRLQPSQGFFWAAMVTNFSQAWALYCLILFYKGLRHELAPMKPLGKFLAVKAIVFFSFWQSLAIAILVQLDVIAEIPSIYPETSELAAATQDFLICIEMLIFAIVHHTVFSYREFLHEDPQVSNIELDVENSEPGRKDFKSRSFLHLPPPLVSA</sequence>
<evidence type="ECO:0000313" key="6">
    <source>
        <dbReference type="EnsemblProtists" id="EKX32065"/>
    </source>
</evidence>
<feature type="transmembrane region" description="Helical" evidence="5">
    <location>
        <begin position="28"/>
        <end position="50"/>
    </location>
</feature>
<keyword evidence="4 5" id="KW-0472">Membrane</keyword>
<evidence type="ECO:0000256" key="2">
    <source>
        <dbReference type="ARBA" id="ARBA00022692"/>
    </source>
</evidence>
<dbReference type="SMART" id="SM01417">
    <property type="entry name" value="Solute_trans_a"/>
    <property type="match status" value="1"/>
</dbReference>
<accession>A0A0C3SK77</accession>
<reference evidence="6" key="3">
    <citation type="submission" date="2015-06" db="UniProtKB">
        <authorList>
            <consortium name="EnsemblProtists"/>
        </authorList>
    </citation>
    <scope>IDENTIFICATION</scope>
</reference>
<dbReference type="EnsemblProtists" id="EKX32065">
    <property type="protein sequence ID" value="EKX32065"/>
    <property type="gene ID" value="GUITHDRAFT_82617"/>
</dbReference>
<feature type="transmembrane region" description="Helical" evidence="5">
    <location>
        <begin position="104"/>
        <end position="125"/>
    </location>
</feature>
<evidence type="ECO:0000256" key="3">
    <source>
        <dbReference type="ARBA" id="ARBA00022989"/>
    </source>
</evidence>
<dbReference type="Proteomes" id="UP000011087">
    <property type="component" value="Unassembled WGS sequence"/>
</dbReference>
<reference evidence="7" key="1">
    <citation type="journal article" date="2012" name="Nature">
        <title>Algal genomes reveal evolutionary mosaicism and the fate of nucleomorphs.</title>
        <authorList>
            <consortium name="DOE Joint Genome Institute"/>
            <person name="Curtis B.A."/>
            <person name="Tanifuji G."/>
            <person name="Burki F."/>
            <person name="Gruber A."/>
            <person name="Irimia M."/>
            <person name="Maruyama S."/>
            <person name="Arias M.C."/>
            <person name="Ball S.G."/>
            <person name="Gile G.H."/>
            <person name="Hirakawa Y."/>
            <person name="Hopkins J.F."/>
            <person name="Kuo A."/>
            <person name="Rensing S.A."/>
            <person name="Schmutz J."/>
            <person name="Symeonidi A."/>
            <person name="Elias M."/>
            <person name="Eveleigh R.J."/>
            <person name="Herman E.K."/>
            <person name="Klute M.J."/>
            <person name="Nakayama T."/>
            <person name="Obornik M."/>
            <person name="Reyes-Prieto A."/>
            <person name="Armbrust E.V."/>
            <person name="Aves S.J."/>
            <person name="Beiko R.G."/>
            <person name="Coutinho P."/>
            <person name="Dacks J.B."/>
            <person name="Durnford D.G."/>
            <person name="Fast N.M."/>
            <person name="Green B.R."/>
            <person name="Grisdale C.J."/>
            <person name="Hempel F."/>
            <person name="Henrissat B."/>
            <person name="Hoppner M.P."/>
            <person name="Ishida K."/>
            <person name="Kim E."/>
            <person name="Koreny L."/>
            <person name="Kroth P.G."/>
            <person name="Liu Y."/>
            <person name="Malik S.B."/>
            <person name="Maier U.G."/>
            <person name="McRose D."/>
            <person name="Mock T."/>
            <person name="Neilson J.A."/>
            <person name="Onodera N.T."/>
            <person name="Poole A.M."/>
            <person name="Pritham E.J."/>
            <person name="Richards T.A."/>
            <person name="Rocap G."/>
            <person name="Roy S.W."/>
            <person name="Sarai C."/>
            <person name="Schaack S."/>
            <person name="Shirato S."/>
            <person name="Slamovits C.H."/>
            <person name="Spencer D.F."/>
            <person name="Suzuki S."/>
            <person name="Worden A.Z."/>
            <person name="Zauner S."/>
            <person name="Barry K."/>
            <person name="Bell C."/>
            <person name="Bharti A.K."/>
            <person name="Crow J.A."/>
            <person name="Grimwood J."/>
            <person name="Kramer R."/>
            <person name="Lindquist E."/>
            <person name="Lucas S."/>
            <person name="Salamov A."/>
            <person name="McFadden G.I."/>
            <person name="Lane C.E."/>
            <person name="Keeling P.J."/>
            <person name="Gray M.W."/>
            <person name="Grigoriev I.V."/>
            <person name="Archibald J.M."/>
        </authorList>
    </citation>
    <scope>NUCLEOTIDE SEQUENCE</scope>
    <source>
        <strain evidence="7">CCMP2712</strain>
    </source>
</reference>
<dbReference type="OMA" id="LAKFICI"/>
<protein>
    <recommendedName>
        <fullName evidence="8">Transmembrane protein 184C</fullName>
    </recommendedName>
</protein>
<proteinExistence type="predicted"/>
<dbReference type="PANTHER" id="PTHR23423">
    <property type="entry name" value="ORGANIC SOLUTE TRANSPORTER-RELATED"/>
    <property type="match status" value="1"/>
</dbReference>
<feature type="transmembrane region" description="Helical" evidence="5">
    <location>
        <begin position="277"/>
        <end position="296"/>
    </location>
</feature>
<dbReference type="AlphaFoldDB" id="A0A0C3SK77"/>
<keyword evidence="7" id="KW-1185">Reference proteome</keyword>
<evidence type="ECO:0008006" key="8">
    <source>
        <dbReference type="Google" id="ProtNLM"/>
    </source>
</evidence>
<comment type="subcellular location">
    <subcellularLocation>
        <location evidence="1">Membrane</location>
        <topology evidence="1">Multi-pass membrane protein</topology>
    </subcellularLocation>
</comment>
<dbReference type="InterPro" id="IPR005178">
    <property type="entry name" value="Ostalpha/TMEM184C"/>
</dbReference>
<keyword evidence="3 5" id="KW-1133">Transmembrane helix</keyword>
<evidence type="ECO:0000313" key="7">
    <source>
        <dbReference type="Proteomes" id="UP000011087"/>
    </source>
</evidence>
<name>A0A0C3SK77_GUITC</name>